<evidence type="ECO:0000313" key="2">
    <source>
        <dbReference type="Proteomes" id="UP000075714"/>
    </source>
</evidence>
<comment type="caution">
    <text evidence="1">The sequence shown here is derived from an EMBL/GenBank/DDBJ whole genome shotgun (WGS) entry which is preliminary data.</text>
</comment>
<dbReference type="Proteomes" id="UP000075714">
    <property type="component" value="Unassembled WGS sequence"/>
</dbReference>
<name>A0A150FV36_GONPE</name>
<reference evidence="2" key="1">
    <citation type="journal article" date="2016" name="Nat. Commun.">
        <title>The Gonium pectorale genome demonstrates co-option of cell cycle regulation during the evolution of multicellularity.</title>
        <authorList>
            <person name="Hanschen E.R."/>
            <person name="Marriage T.N."/>
            <person name="Ferris P.J."/>
            <person name="Hamaji T."/>
            <person name="Toyoda A."/>
            <person name="Fujiyama A."/>
            <person name="Neme R."/>
            <person name="Noguchi H."/>
            <person name="Minakuchi Y."/>
            <person name="Suzuki M."/>
            <person name="Kawai-Toyooka H."/>
            <person name="Smith D.R."/>
            <person name="Sparks H."/>
            <person name="Anderson J."/>
            <person name="Bakaric R."/>
            <person name="Luria V."/>
            <person name="Karger A."/>
            <person name="Kirschner M.W."/>
            <person name="Durand P.M."/>
            <person name="Michod R.E."/>
            <person name="Nozaki H."/>
            <person name="Olson B.J."/>
        </authorList>
    </citation>
    <scope>NUCLEOTIDE SEQUENCE [LARGE SCALE GENOMIC DNA]</scope>
    <source>
        <strain evidence="2">NIES-2863</strain>
    </source>
</reference>
<accession>A0A150FV36</accession>
<dbReference type="EMBL" id="LSYV01000447">
    <property type="protein sequence ID" value="KXZ41466.1"/>
    <property type="molecule type" value="Genomic_DNA"/>
</dbReference>
<organism evidence="1 2">
    <name type="scientific">Gonium pectorale</name>
    <name type="common">Green alga</name>
    <dbReference type="NCBI Taxonomy" id="33097"/>
    <lineage>
        <taxon>Eukaryota</taxon>
        <taxon>Viridiplantae</taxon>
        <taxon>Chlorophyta</taxon>
        <taxon>core chlorophytes</taxon>
        <taxon>Chlorophyceae</taxon>
        <taxon>CS clade</taxon>
        <taxon>Chlamydomonadales</taxon>
        <taxon>Volvocaceae</taxon>
        <taxon>Gonium</taxon>
    </lineage>
</organism>
<evidence type="ECO:0000313" key="1">
    <source>
        <dbReference type="EMBL" id="KXZ41466.1"/>
    </source>
</evidence>
<protein>
    <submittedName>
        <fullName evidence="1">Uncharacterized protein</fullName>
    </submittedName>
</protein>
<proteinExistence type="predicted"/>
<sequence length="166" mass="17913">MGREAPPGVPASLPECAILFWSLADVRHLPPPELATLLLDIQQPRGHWGVRDEHSWTVLLWSLCLLDLADDRALSWMAAGADETLPLVPAQLWQSHLELQAAQAAAHASGASRSSPSAQQPRLRQLSPRLVALAREAVMQQHLPGAVMTVTGLQLDVAGRGRGIPI</sequence>
<keyword evidence="2" id="KW-1185">Reference proteome</keyword>
<dbReference type="AlphaFoldDB" id="A0A150FV36"/>
<gene>
    <name evidence="1" type="ORF">GPECTOR_450g348</name>
</gene>